<dbReference type="AlphaFoldDB" id="R9QZL8"/>
<evidence type="ECO:0000313" key="2">
    <source>
        <dbReference type="EMBL" id="AGH13527.1"/>
    </source>
</evidence>
<sequence length="154" mass="17623">MKYFIRSLKYFLYISIILILILAALAAFGLVSTDINVLFRDGYKSLLKIALMFFGVSLVYPKFGYTKRGAVLPGEYSEIRDGIISFMESRGYRLESEENENLTFRMTSSVKKILRVGEDRITMTRDMAGYVVEGPSKDIISIVYGLQERLNRSE</sequence>
<keyword evidence="1" id="KW-0812">Transmembrane</keyword>
<dbReference type="EMBL" id="JX188020">
    <property type="protein sequence ID" value="AGH13527.1"/>
    <property type="molecule type" value="Genomic_DNA"/>
</dbReference>
<organism evidence="2">
    <name type="scientific">uncultured bacterium pUR16A2</name>
    <dbReference type="NCBI Taxonomy" id="1204710"/>
    <lineage>
        <taxon>Bacteria</taxon>
        <taxon>environmental samples</taxon>
    </lineage>
</organism>
<reference evidence="2" key="1">
    <citation type="submission" date="2012-06" db="EMBL/GenBank/DDBJ databases">
        <title>A novel metagenomic alpha-L-rhamnosidase with high activity on rutin.</title>
        <authorList>
            <person name="Rabausch U."/>
            <person name="Streit W.R."/>
        </authorList>
    </citation>
    <scope>NUCLEOTIDE SEQUENCE</scope>
</reference>
<keyword evidence="1" id="KW-0472">Membrane</keyword>
<evidence type="ECO:0000256" key="1">
    <source>
        <dbReference type="SAM" id="Phobius"/>
    </source>
</evidence>
<proteinExistence type="predicted"/>
<name>R9QZL8_9BACT</name>
<feature type="transmembrane region" description="Helical" evidence="1">
    <location>
        <begin position="12"/>
        <end position="31"/>
    </location>
</feature>
<accession>R9QZL8</accession>
<feature type="transmembrane region" description="Helical" evidence="1">
    <location>
        <begin position="43"/>
        <end position="60"/>
    </location>
</feature>
<protein>
    <submittedName>
        <fullName evidence="2">Uncharacterized protein</fullName>
    </submittedName>
</protein>
<keyword evidence="1" id="KW-1133">Transmembrane helix</keyword>